<reference evidence="2 3" key="1">
    <citation type="journal article" date="2012" name="Stand. Genomic Sci.">
        <title>Complete genome sequence of Terriglobus saanensis type strain SP1PR4(T), an Acidobacteria from tundra soil.</title>
        <authorList>
            <person name="Rawat S.R."/>
            <person name="Mannisto M.K."/>
            <person name="Starovoytov V."/>
            <person name="Goodwin L."/>
            <person name="Nolan M."/>
            <person name="Hauser L."/>
            <person name="Land M."/>
            <person name="Davenport K.W."/>
            <person name="Woyke T."/>
            <person name="Haggblom M.M."/>
        </authorList>
    </citation>
    <scope>NUCLEOTIDE SEQUENCE</scope>
    <source>
        <strain evidence="3">ATCC BAA-1853 / DSM 23119 / SP1PR4</strain>
    </source>
</reference>
<dbReference type="SUPFAM" id="SSF63380">
    <property type="entry name" value="Riboflavin synthase domain-like"/>
    <property type="match status" value="1"/>
</dbReference>
<dbReference type="PANTHER" id="PTHR47354:SF5">
    <property type="entry name" value="PROTEIN RFBI"/>
    <property type="match status" value="1"/>
</dbReference>
<proteinExistence type="predicted"/>
<dbReference type="STRING" id="401053.AciPR4_3560"/>
<dbReference type="eggNOG" id="COG1018">
    <property type="taxonomic scope" value="Bacteria"/>
</dbReference>
<dbReference type="EMBL" id="CP002467">
    <property type="protein sequence ID" value="ADV84313.1"/>
    <property type="molecule type" value="Genomic_DNA"/>
</dbReference>
<evidence type="ECO:0000313" key="2">
    <source>
        <dbReference type="EMBL" id="ADV84313.1"/>
    </source>
</evidence>
<dbReference type="Proteomes" id="UP000006844">
    <property type="component" value="Chromosome"/>
</dbReference>
<dbReference type="KEGG" id="tsa:AciPR4_3560"/>
<dbReference type="InterPro" id="IPR017938">
    <property type="entry name" value="Riboflavin_synthase-like_b-brl"/>
</dbReference>
<dbReference type="AlphaFoldDB" id="E8UYU7"/>
<dbReference type="RefSeq" id="WP_013570043.1">
    <property type="nucleotide sequence ID" value="NC_014963.1"/>
</dbReference>
<organism evidence="2 3">
    <name type="scientific">Terriglobus saanensis (strain ATCC BAA-1853 / DSM 23119 / SP1PR4)</name>
    <dbReference type="NCBI Taxonomy" id="401053"/>
    <lineage>
        <taxon>Bacteria</taxon>
        <taxon>Pseudomonadati</taxon>
        <taxon>Acidobacteriota</taxon>
        <taxon>Terriglobia</taxon>
        <taxon>Terriglobales</taxon>
        <taxon>Acidobacteriaceae</taxon>
        <taxon>Terriglobus</taxon>
    </lineage>
</organism>
<dbReference type="CDD" id="cd00322">
    <property type="entry name" value="FNR_like"/>
    <property type="match status" value="1"/>
</dbReference>
<dbReference type="HOGENOM" id="CLU_003827_7_3_0"/>
<dbReference type="SUPFAM" id="SSF52343">
    <property type="entry name" value="Ferredoxin reductase-like, C-terminal NADP-linked domain"/>
    <property type="match status" value="1"/>
</dbReference>
<dbReference type="Gene3D" id="3.40.50.80">
    <property type="entry name" value="Nucleotide-binding domain of ferredoxin-NADP reductase (FNR) module"/>
    <property type="match status" value="1"/>
</dbReference>
<accession>E8UYU7</accession>
<feature type="domain" description="FAD-binding FR-type" evidence="1">
    <location>
        <begin position="3"/>
        <end position="114"/>
    </location>
</feature>
<keyword evidence="3" id="KW-1185">Reference proteome</keyword>
<sequence>MDRPTLTARLTGRRLLAAPSQTFLLSFTTEDEADFDFVPGQFVSVVSDSTYPEGHTKAGQPRQETRAYSLASAPRGPHFELCLNRVGAFSETLCSLAMEDIIRVHGPHGTFTRREGQAPALYVGADAGIVPIRSIFRAAVPPHSTLVQIAATREDLLFRDEFAASPGMRYLPMVAPEADFVEAQIRKLLSAHPEIQTAYLCGLNASISPIRDLLKSLSWDRKQIVFERYD</sequence>
<evidence type="ECO:0000313" key="3">
    <source>
        <dbReference type="Proteomes" id="UP000006844"/>
    </source>
</evidence>
<name>E8UYU7_TERSS</name>
<dbReference type="InterPro" id="IPR039261">
    <property type="entry name" value="FNR_nucleotide-bd"/>
</dbReference>
<protein>
    <submittedName>
        <fullName evidence="2">Oxidoreductase FAD-binding domain protein</fullName>
    </submittedName>
</protein>
<gene>
    <name evidence="2" type="ordered locus">AciPR4_3560</name>
</gene>
<dbReference type="GO" id="GO:0016491">
    <property type="term" value="F:oxidoreductase activity"/>
    <property type="evidence" value="ECO:0007669"/>
    <property type="project" value="InterPro"/>
</dbReference>
<dbReference type="InterPro" id="IPR050415">
    <property type="entry name" value="MRET"/>
</dbReference>
<dbReference type="Gene3D" id="2.40.30.10">
    <property type="entry name" value="Translation factors"/>
    <property type="match status" value="1"/>
</dbReference>
<dbReference type="PANTHER" id="PTHR47354">
    <property type="entry name" value="NADH OXIDOREDUCTASE HCR"/>
    <property type="match status" value="1"/>
</dbReference>
<dbReference type="PROSITE" id="PS51384">
    <property type="entry name" value="FAD_FR"/>
    <property type="match status" value="1"/>
</dbReference>
<evidence type="ECO:0000259" key="1">
    <source>
        <dbReference type="PROSITE" id="PS51384"/>
    </source>
</evidence>
<dbReference type="InterPro" id="IPR017927">
    <property type="entry name" value="FAD-bd_FR_type"/>
</dbReference>
<dbReference type="OrthoDB" id="9796486at2"/>